<dbReference type="InterPro" id="IPR051791">
    <property type="entry name" value="Pra-immunoreactive"/>
</dbReference>
<dbReference type="GO" id="GO:0005886">
    <property type="term" value="C:plasma membrane"/>
    <property type="evidence" value="ECO:0007669"/>
    <property type="project" value="UniProtKB-SubCell"/>
</dbReference>
<dbReference type="PANTHER" id="PTHR36115">
    <property type="entry name" value="PROLINE-RICH ANTIGEN HOMOLOG-RELATED"/>
    <property type="match status" value="1"/>
</dbReference>
<evidence type="ECO:0000256" key="3">
    <source>
        <dbReference type="ARBA" id="ARBA00022692"/>
    </source>
</evidence>
<feature type="domain" description="RDD" evidence="7">
    <location>
        <begin position="31"/>
        <end position="157"/>
    </location>
</feature>
<keyword evidence="2" id="KW-1003">Cell membrane</keyword>
<keyword evidence="5 6" id="KW-0472">Membrane</keyword>
<feature type="transmembrane region" description="Helical" evidence="6">
    <location>
        <begin position="71"/>
        <end position="94"/>
    </location>
</feature>
<evidence type="ECO:0000313" key="9">
    <source>
        <dbReference type="Proteomes" id="UP000430508"/>
    </source>
</evidence>
<evidence type="ECO:0000256" key="2">
    <source>
        <dbReference type="ARBA" id="ARBA00022475"/>
    </source>
</evidence>
<dbReference type="Proteomes" id="UP000430508">
    <property type="component" value="Chromosome"/>
</dbReference>
<sequence length="184" mass="20477">MDIDNMTNSGDQTVESSNTVESVNVVDLRIVGFWTRFWAFIIDLAVIAMSSQIFFRVIWPAGLETTTIKSFFLINALFPGIWGSIYFVLLTMYFGQTLGKMIMGIKVVSKDGSPLSWSAVTMREVVGRTLAQLLGTYLGYLICAFHPRKQALTDIIGDTYVVYAGDKKRGKWVQIPVALSANAE</sequence>
<feature type="transmembrane region" description="Helical" evidence="6">
    <location>
        <begin position="37"/>
        <end position="59"/>
    </location>
</feature>
<evidence type="ECO:0000259" key="7">
    <source>
        <dbReference type="Pfam" id="PF06271"/>
    </source>
</evidence>
<keyword evidence="3 6" id="KW-0812">Transmembrane</keyword>
<proteinExistence type="predicted"/>
<dbReference type="Pfam" id="PF06271">
    <property type="entry name" value="RDD"/>
    <property type="match status" value="1"/>
</dbReference>
<reference evidence="8 9" key="1">
    <citation type="submission" date="2019-12" db="EMBL/GenBank/DDBJ databases">
        <title>Sequence classification of anaerobic respiratory reductive dehalogenases: First we see many, then we see few.</title>
        <authorList>
            <person name="Molenda O."/>
            <person name="Puentes Jacome L.A."/>
            <person name="Cao X."/>
            <person name="Nesbo C.L."/>
            <person name="Tang S."/>
            <person name="Morson N."/>
            <person name="Patron J."/>
            <person name="Lomheim L."/>
            <person name="Wishart D.S."/>
            <person name="Edwards E.A."/>
        </authorList>
    </citation>
    <scope>NUCLEOTIDE SEQUENCE [LARGE SCALE GENOMIC DNA]</scope>
    <source>
        <strain evidence="8 9">12DCA</strain>
    </source>
</reference>
<dbReference type="InterPro" id="IPR010432">
    <property type="entry name" value="RDD"/>
</dbReference>
<evidence type="ECO:0000256" key="1">
    <source>
        <dbReference type="ARBA" id="ARBA00004651"/>
    </source>
</evidence>
<dbReference type="EMBL" id="CP046996">
    <property type="protein sequence ID" value="QGZ99883.1"/>
    <property type="molecule type" value="Genomic_DNA"/>
</dbReference>
<evidence type="ECO:0000256" key="4">
    <source>
        <dbReference type="ARBA" id="ARBA00022989"/>
    </source>
</evidence>
<evidence type="ECO:0000313" key="8">
    <source>
        <dbReference type="EMBL" id="QGZ99883.1"/>
    </source>
</evidence>
<evidence type="ECO:0000256" key="6">
    <source>
        <dbReference type="SAM" id="Phobius"/>
    </source>
</evidence>
<organism evidence="8 9">
    <name type="scientific">Dehalobacter restrictus</name>
    <dbReference type="NCBI Taxonomy" id="55583"/>
    <lineage>
        <taxon>Bacteria</taxon>
        <taxon>Bacillati</taxon>
        <taxon>Bacillota</taxon>
        <taxon>Clostridia</taxon>
        <taxon>Eubacteriales</taxon>
        <taxon>Desulfitobacteriaceae</taxon>
        <taxon>Dehalobacter</taxon>
    </lineage>
</organism>
<gene>
    <name evidence="8" type="ORF">GQ588_04095</name>
</gene>
<comment type="subcellular location">
    <subcellularLocation>
        <location evidence="1">Cell membrane</location>
        <topology evidence="1">Multi-pass membrane protein</topology>
    </subcellularLocation>
</comment>
<dbReference type="PANTHER" id="PTHR36115:SF9">
    <property type="entry name" value="LMO1584 PROTEIN"/>
    <property type="match status" value="1"/>
</dbReference>
<keyword evidence="4 6" id="KW-1133">Transmembrane helix</keyword>
<protein>
    <submittedName>
        <fullName evidence="8">RDD family protein</fullName>
    </submittedName>
</protein>
<dbReference type="AlphaFoldDB" id="A0A857DF33"/>
<evidence type="ECO:0000256" key="5">
    <source>
        <dbReference type="ARBA" id="ARBA00023136"/>
    </source>
</evidence>
<accession>A0A857DF33</accession>
<name>A0A857DF33_9FIRM</name>
<dbReference type="RefSeq" id="WP_015044427.1">
    <property type="nucleotide sequence ID" value="NZ_CP046996.1"/>
</dbReference>